<dbReference type="PANTHER" id="PTHR38043">
    <property type="entry name" value="PROTEIN HEMX"/>
    <property type="match status" value="1"/>
</dbReference>
<organism evidence="3 4">
    <name type="scientific">Methylobacillus methanolivorans</name>
    <dbReference type="NCBI Taxonomy" id="1848927"/>
    <lineage>
        <taxon>Bacteria</taxon>
        <taxon>Pseudomonadati</taxon>
        <taxon>Pseudomonadota</taxon>
        <taxon>Betaproteobacteria</taxon>
        <taxon>Nitrosomonadales</taxon>
        <taxon>Methylophilaceae</taxon>
        <taxon>Methylobacillus</taxon>
    </lineage>
</organism>
<dbReference type="Proteomes" id="UP001617669">
    <property type="component" value="Unassembled WGS sequence"/>
</dbReference>
<comment type="caution">
    <text evidence="3">The sequence shown here is derived from an EMBL/GenBank/DDBJ whole genome shotgun (WGS) entry which is preliminary data.</text>
</comment>
<sequence length="364" mass="41368">MTEQQSPDTHTPPAAPIQISRKPSSLAWIALLLALAAIAFVSWQALHTRQRLNGLEQSLTQRLEQFNGSNQQSLAFAKNADERSTEATSRIIRLEQQLAESRDQQEALQTLYLELVNNHDERVIAEVEQLLVIANQQLQLAGNIKPALLALQTADSRLQQMDSVPAVQLRKAIAKDIQRLQELPQIDTIGISLKLENLIEGINKLPLVSDRHPKATIAEATMAEENQFRRLLREIWDDLKHMIRLERVDRPEPPLLAPDQTFFLRENLKLHLLTARTALLQHDESSYRADLHQAEHWIRNYFDLREQSTIAALDTLKQLSASSIVIQLPDISETLGLASKYKLTLERANNSERANDRVNLERGE</sequence>
<accession>A0ABW8GM80</accession>
<dbReference type="EMBL" id="JBIWXY010000002">
    <property type="protein sequence ID" value="MFJ5446513.1"/>
    <property type="molecule type" value="Genomic_DNA"/>
</dbReference>
<dbReference type="Pfam" id="PF04375">
    <property type="entry name" value="HemX"/>
    <property type="match status" value="1"/>
</dbReference>
<feature type="transmembrane region" description="Helical" evidence="2">
    <location>
        <begin position="26"/>
        <end position="46"/>
    </location>
</feature>
<protein>
    <submittedName>
        <fullName evidence="3">Uroporphyrinogen-III C-methyltransferase</fullName>
    </submittedName>
</protein>
<dbReference type="RefSeq" id="WP_400882023.1">
    <property type="nucleotide sequence ID" value="NZ_JBIWXY010000002.1"/>
</dbReference>
<keyword evidence="2" id="KW-0812">Transmembrane</keyword>
<name>A0ABW8GM80_9PROT</name>
<keyword evidence="2" id="KW-1133">Transmembrane helix</keyword>
<keyword evidence="2" id="KW-0472">Membrane</keyword>
<feature type="coiled-coil region" evidence="1">
    <location>
        <begin position="77"/>
        <end position="111"/>
    </location>
</feature>
<proteinExistence type="predicted"/>
<keyword evidence="4" id="KW-1185">Reference proteome</keyword>
<keyword evidence="1" id="KW-0175">Coiled coil</keyword>
<evidence type="ECO:0000313" key="3">
    <source>
        <dbReference type="EMBL" id="MFJ5446513.1"/>
    </source>
</evidence>
<dbReference type="PANTHER" id="PTHR38043:SF1">
    <property type="entry name" value="PROTEIN HEMX"/>
    <property type="match status" value="1"/>
</dbReference>
<evidence type="ECO:0000256" key="1">
    <source>
        <dbReference type="SAM" id="Coils"/>
    </source>
</evidence>
<evidence type="ECO:0000256" key="2">
    <source>
        <dbReference type="SAM" id="Phobius"/>
    </source>
</evidence>
<gene>
    <name evidence="3" type="ORF">ACIKP9_09770</name>
</gene>
<reference evidence="3 4" key="1">
    <citation type="submission" date="2024-11" db="EMBL/GenBank/DDBJ databases">
        <authorList>
            <person name="Kaparullina E.N."/>
            <person name="Delegan Y.A."/>
            <person name="Doronina N.V."/>
        </authorList>
    </citation>
    <scope>NUCLEOTIDE SEQUENCE [LARGE SCALE GENOMIC DNA]</scope>
    <source>
        <strain evidence="3 4">7sh_L</strain>
    </source>
</reference>
<evidence type="ECO:0000313" key="4">
    <source>
        <dbReference type="Proteomes" id="UP001617669"/>
    </source>
</evidence>
<dbReference type="InterPro" id="IPR007470">
    <property type="entry name" value="HemX"/>
</dbReference>